<gene>
    <name evidence="2" type="ORF">B6C91_07490</name>
    <name evidence="1" type="ORF">B6D08_09770</name>
</gene>
<sequence>MTPKQLAAIKNKQLHPFISFALSEGWHVKLSPKGNIQLKRKGYASIYSASYLLETKQYTAEKLIQFPTSVKGEK</sequence>
<name>A0A242NG45_9GAMM</name>
<dbReference type="Proteomes" id="UP000194800">
    <property type="component" value="Unassembled WGS sequence"/>
</dbReference>
<dbReference type="Proteomes" id="UP000194977">
    <property type="component" value="Unassembled WGS sequence"/>
</dbReference>
<organism evidence="1 4">
    <name type="scientific">Gilliamella apicola</name>
    <dbReference type="NCBI Taxonomy" id="1196095"/>
    <lineage>
        <taxon>Bacteria</taxon>
        <taxon>Pseudomonadati</taxon>
        <taxon>Pseudomonadota</taxon>
        <taxon>Gammaproteobacteria</taxon>
        <taxon>Orbales</taxon>
        <taxon>Orbaceae</taxon>
        <taxon>Gilliamella</taxon>
    </lineage>
</organism>
<dbReference type="RefSeq" id="WP_086271899.1">
    <property type="nucleotide sequence ID" value="NZ_MZNE01000053.1"/>
</dbReference>
<proteinExistence type="predicted"/>
<evidence type="ECO:0000313" key="3">
    <source>
        <dbReference type="Proteomes" id="UP000194800"/>
    </source>
</evidence>
<dbReference type="AlphaFoldDB" id="A0A242NG45"/>
<evidence type="ECO:0000313" key="1">
    <source>
        <dbReference type="EMBL" id="OTP98789.1"/>
    </source>
</evidence>
<dbReference type="EMBL" id="NART01000028">
    <property type="protein sequence ID" value="OTQ09924.1"/>
    <property type="molecule type" value="Genomic_DNA"/>
</dbReference>
<evidence type="ECO:0000313" key="4">
    <source>
        <dbReference type="Proteomes" id="UP000194977"/>
    </source>
</evidence>
<keyword evidence="3" id="KW-1185">Reference proteome</keyword>
<protein>
    <submittedName>
        <fullName evidence="1">Uncharacterized protein</fullName>
    </submittedName>
</protein>
<reference evidence="3 4" key="1">
    <citation type="submission" date="2017-03" db="EMBL/GenBank/DDBJ databases">
        <title>Comparative genomics of honeybee gut symbionts reveal geographically distinct and subgroup specific antibiotic resistance.</title>
        <authorList>
            <person name="Ludvigsen J."/>
            <person name="Porcellato D."/>
            <person name="Labee-Lund T.M."/>
            <person name="Amdam G.V."/>
            <person name="Rudi K."/>
        </authorList>
    </citation>
    <scope>NUCLEOTIDE SEQUENCE [LARGE SCALE GENOMIC DNA]</scope>
    <source>
        <strain evidence="1 4">A-7-12</strain>
        <strain evidence="2 3">A-9-12</strain>
    </source>
</reference>
<dbReference type="OrthoDB" id="8527745at2"/>
<dbReference type="EMBL" id="NARP01000025">
    <property type="protein sequence ID" value="OTP98789.1"/>
    <property type="molecule type" value="Genomic_DNA"/>
</dbReference>
<accession>A0A242NG45</accession>
<comment type="caution">
    <text evidence="1">The sequence shown here is derived from an EMBL/GenBank/DDBJ whole genome shotgun (WGS) entry which is preliminary data.</text>
</comment>
<evidence type="ECO:0000313" key="2">
    <source>
        <dbReference type="EMBL" id="OTQ09924.1"/>
    </source>
</evidence>